<dbReference type="Proteomes" id="UP000191518">
    <property type="component" value="Unassembled WGS sequence"/>
</dbReference>
<dbReference type="AlphaFoldDB" id="A0A1V6S7B4"/>
<evidence type="ECO:0000313" key="1">
    <source>
        <dbReference type="EMBL" id="OQE09942.1"/>
    </source>
</evidence>
<gene>
    <name evidence="1" type="ORF">PENVUL_c005G00068</name>
</gene>
<dbReference type="STRING" id="29845.A0A1V6S7B4"/>
<accession>A0A1V6S7B4</accession>
<dbReference type="EMBL" id="MDYP01000005">
    <property type="protein sequence ID" value="OQE09942.1"/>
    <property type="molecule type" value="Genomic_DNA"/>
</dbReference>
<protein>
    <submittedName>
        <fullName evidence="1">Uncharacterized protein</fullName>
    </submittedName>
</protein>
<comment type="caution">
    <text evidence="1">The sequence shown here is derived from an EMBL/GenBank/DDBJ whole genome shotgun (WGS) entry which is preliminary data.</text>
</comment>
<organism evidence="1 2">
    <name type="scientific">Penicillium vulpinum</name>
    <dbReference type="NCBI Taxonomy" id="29845"/>
    <lineage>
        <taxon>Eukaryota</taxon>
        <taxon>Fungi</taxon>
        <taxon>Dikarya</taxon>
        <taxon>Ascomycota</taxon>
        <taxon>Pezizomycotina</taxon>
        <taxon>Eurotiomycetes</taxon>
        <taxon>Eurotiomycetidae</taxon>
        <taxon>Eurotiales</taxon>
        <taxon>Aspergillaceae</taxon>
        <taxon>Penicillium</taxon>
    </lineage>
</organism>
<evidence type="ECO:0000313" key="2">
    <source>
        <dbReference type="Proteomes" id="UP000191518"/>
    </source>
</evidence>
<proteinExistence type="predicted"/>
<keyword evidence="2" id="KW-1185">Reference proteome</keyword>
<reference evidence="2" key="1">
    <citation type="journal article" date="2017" name="Nat. Microbiol.">
        <title>Global analysis of biosynthetic gene clusters reveals vast potential of secondary metabolite production in Penicillium species.</title>
        <authorList>
            <person name="Nielsen J.C."/>
            <person name="Grijseels S."/>
            <person name="Prigent S."/>
            <person name="Ji B."/>
            <person name="Dainat J."/>
            <person name="Nielsen K.F."/>
            <person name="Frisvad J.C."/>
            <person name="Workman M."/>
            <person name="Nielsen J."/>
        </authorList>
    </citation>
    <scope>NUCLEOTIDE SEQUENCE [LARGE SCALE GENOMIC DNA]</scope>
    <source>
        <strain evidence="2">IBT 29486</strain>
    </source>
</reference>
<sequence length="180" mass="20217">MKVNGLERHPTVDICAKLENNLTPDVRLVSDGGLFSLDGVPSISGDIKMLVFICIFSNPRMIPSISACYIAENIPAFIATFEIRKKICVLSSRSEWLVCSEPSLPRILTHICLHLRTVHPLAAISTSYRLYGKGSMARIYRQGEKFLTEQGSKDLYGQMTLPFDHGRDELQLRYQIESLA</sequence>
<name>A0A1V6S7B4_9EURO</name>